<name>A0A7C2Z1A3_9CREN</name>
<evidence type="ECO:0000256" key="1">
    <source>
        <dbReference type="ARBA" id="ARBA00010254"/>
    </source>
</evidence>
<dbReference type="NCBIfam" id="TIGR03630">
    <property type="entry name" value="uS17_arch"/>
    <property type="match status" value="1"/>
</dbReference>
<keyword evidence="5 6" id="KW-0687">Ribonucleoprotein</keyword>
<keyword evidence="4 6" id="KW-0689">Ribosomal protein</keyword>
<dbReference type="EMBL" id="DSGT01000003">
    <property type="protein sequence ID" value="HEW52863.1"/>
    <property type="molecule type" value="Genomic_DNA"/>
</dbReference>
<sequence>MVSTQGCIDVSEHQEARNIGIAYPGLKAPEIACSDKKCPWHGNIKVRGALLLGKVSKARMRNTVTVEREYTVWVRKYKRYERRKSKIHAHCPPCIRVKEGDIVLIGETRPLAKTVSFVVLGVIKSSFNVSSQSRAT</sequence>
<dbReference type="Pfam" id="PF00366">
    <property type="entry name" value="Ribosomal_S17"/>
    <property type="match status" value="1"/>
</dbReference>
<evidence type="ECO:0000256" key="5">
    <source>
        <dbReference type="ARBA" id="ARBA00023274"/>
    </source>
</evidence>
<reference evidence="7" key="1">
    <citation type="journal article" date="2020" name="mSystems">
        <title>Genome- and Community-Level Interaction Insights into Carbon Utilization and Element Cycling Functions of Hydrothermarchaeota in Hydrothermal Sediment.</title>
        <authorList>
            <person name="Zhou Z."/>
            <person name="Liu Y."/>
            <person name="Xu W."/>
            <person name="Pan J."/>
            <person name="Luo Z.H."/>
            <person name="Li M."/>
        </authorList>
    </citation>
    <scope>NUCLEOTIDE SEQUENCE [LARGE SCALE GENOMIC DNA]</scope>
    <source>
        <strain evidence="7">SpSt-16</strain>
    </source>
</reference>
<dbReference type="SUPFAM" id="SSF50249">
    <property type="entry name" value="Nucleic acid-binding proteins"/>
    <property type="match status" value="1"/>
</dbReference>
<gene>
    <name evidence="6" type="primary">rps17</name>
    <name evidence="7" type="ORF">ENO77_01645</name>
</gene>
<proteinExistence type="inferred from homology"/>
<comment type="function">
    <text evidence="6">One of the primary rRNA binding proteins, it binds specifically to the 5'-end of 16S ribosomal RNA.</text>
</comment>
<dbReference type="Gene3D" id="2.40.50.1000">
    <property type="match status" value="1"/>
</dbReference>
<evidence type="ECO:0000313" key="7">
    <source>
        <dbReference type="EMBL" id="HEW52863.1"/>
    </source>
</evidence>
<dbReference type="CDD" id="cd00364">
    <property type="entry name" value="Ribosomal_uS17"/>
    <property type="match status" value="1"/>
</dbReference>
<dbReference type="InterPro" id="IPR028333">
    <property type="entry name" value="Ribosomal_uS17_arc/euk"/>
</dbReference>
<evidence type="ECO:0000256" key="2">
    <source>
        <dbReference type="ARBA" id="ARBA00022730"/>
    </source>
</evidence>
<comment type="caution">
    <text evidence="7">The sequence shown here is derived from an EMBL/GenBank/DDBJ whole genome shotgun (WGS) entry which is preliminary data.</text>
</comment>
<evidence type="ECO:0000256" key="3">
    <source>
        <dbReference type="ARBA" id="ARBA00022884"/>
    </source>
</evidence>
<dbReference type="InterPro" id="IPR019978">
    <property type="entry name" value="Ribosomal_uS17_archaeal"/>
</dbReference>
<comment type="similarity">
    <text evidence="1 6">Belongs to the universal ribosomal protein uS17 family.</text>
</comment>
<dbReference type="GO" id="GO:0006412">
    <property type="term" value="P:translation"/>
    <property type="evidence" value="ECO:0007669"/>
    <property type="project" value="UniProtKB-UniRule"/>
</dbReference>
<dbReference type="GO" id="GO:0003735">
    <property type="term" value="F:structural constituent of ribosome"/>
    <property type="evidence" value="ECO:0007669"/>
    <property type="project" value="UniProtKB-UniRule"/>
</dbReference>
<dbReference type="GO" id="GO:0022627">
    <property type="term" value="C:cytosolic small ribosomal subunit"/>
    <property type="evidence" value="ECO:0007669"/>
    <property type="project" value="UniProtKB-UniRule"/>
</dbReference>
<organism evidence="7">
    <name type="scientific">Ignisphaera aggregans</name>
    <dbReference type="NCBI Taxonomy" id="334771"/>
    <lineage>
        <taxon>Archaea</taxon>
        <taxon>Thermoproteota</taxon>
        <taxon>Thermoprotei</taxon>
        <taxon>Desulfurococcales</taxon>
        <taxon>Desulfurococcaceae</taxon>
        <taxon>Ignisphaera</taxon>
    </lineage>
</organism>
<dbReference type="InterPro" id="IPR000266">
    <property type="entry name" value="Ribosomal_uS17"/>
</dbReference>
<dbReference type="GO" id="GO:0019843">
    <property type="term" value="F:rRNA binding"/>
    <property type="evidence" value="ECO:0007669"/>
    <property type="project" value="UniProtKB-UniRule"/>
</dbReference>
<protein>
    <recommendedName>
        <fullName evidence="6">Small ribosomal subunit protein uS17</fullName>
    </recommendedName>
</protein>
<dbReference type="NCBIfam" id="NF006345">
    <property type="entry name" value="PRK08572.1"/>
    <property type="match status" value="1"/>
</dbReference>
<evidence type="ECO:0000256" key="4">
    <source>
        <dbReference type="ARBA" id="ARBA00022980"/>
    </source>
</evidence>
<dbReference type="PRINTS" id="PR00973">
    <property type="entry name" value="RIBOSOMALS17"/>
</dbReference>
<comment type="subunit">
    <text evidence="6">Part of the 30S ribosomal subunit.</text>
</comment>
<dbReference type="InterPro" id="IPR012340">
    <property type="entry name" value="NA-bd_OB-fold"/>
</dbReference>
<dbReference type="PANTHER" id="PTHR10744">
    <property type="entry name" value="40S RIBOSOMAL PROTEIN S11 FAMILY MEMBER"/>
    <property type="match status" value="1"/>
</dbReference>
<evidence type="ECO:0000256" key="6">
    <source>
        <dbReference type="HAMAP-Rule" id="MF_01345"/>
    </source>
</evidence>
<accession>A0A7C2Z1A3</accession>
<dbReference type="HAMAP" id="MF_01345_A">
    <property type="entry name" value="Ribosomal_uS17_A"/>
    <property type="match status" value="1"/>
</dbReference>
<keyword evidence="3 6" id="KW-0694">RNA-binding</keyword>
<dbReference type="AlphaFoldDB" id="A0A7C2Z1A3"/>
<dbReference type="PANTHER" id="PTHR10744:SF9">
    <property type="entry name" value="40S RIBOSOMAL PROTEIN S11-RELATED"/>
    <property type="match status" value="1"/>
</dbReference>
<keyword evidence="2 6" id="KW-0699">rRNA-binding</keyword>